<name>A0AA36A2K0_LACSI</name>
<accession>A0AA36A2K0</accession>
<feature type="region of interest" description="Disordered" evidence="1">
    <location>
        <begin position="1"/>
        <end position="63"/>
    </location>
</feature>
<reference evidence="2" key="1">
    <citation type="submission" date="2023-04" db="EMBL/GenBank/DDBJ databases">
        <authorList>
            <person name="Vijverberg K."/>
            <person name="Xiong W."/>
            <person name="Schranz E."/>
        </authorList>
    </citation>
    <scope>NUCLEOTIDE SEQUENCE</scope>
</reference>
<dbReference type="EMBL" id="OX465085">
    <property type="protein sequence ID" value="CAI9302656.1"/>
    <property type="molecule type" value="Genomic_DNA"/>
</dbReference>
<evidence type="ECO:0000313" key="3">
    <source>
        <dbReference type="Proteomes" id="UP001177003"/>
    </source>
</evidence>
<dbReference type="Proteomes" id="UP001177003">
    <property type="component" value="Chromosome 9"/>
</dbReference>
<proteinExistence type="predicted"/>
<keyword evidence="3" id="KW-1185">Reference proteome</keyword>
<protein>
    <submittedName>
        <fullName evidence="2">Uncharacterized protein</fullName>
    </submittedName>
</protein>
<dbReference type="AlphaFoldDB" id="A0AA36A2K0"/>
<evidence type="ECO:0000256" key="1">
    <source>
        <dbReference type="SAM" id="MobiDB-lite"/>
    </source>
</evidence>
<organism evidence="2 3">
    <name type="scientific">Lactuca saligna</name>
    <name type="common">Willowleaf lettuce</name>
    <dbReference type="NCBI Taxonomy" id="75948"/>
    <lineage>
        <taxon>Eukaryota</taxon>
        <taxon>Viridiplantae</taxon>
        <taxon>Streptophyta</taxon>
        <taxon>Embryophyta</taxon>
        <taxon>Tracheophyta</taxon>
        <taxon>Spermatophyta</taxon>
        <taxon>Magnoliopsida</taxon>
        <taxon>eudicotyledons</taxon>
        <taxon>Gunneridae</taxon>
        <taxon>Pentapetalae</taxon>
        <taxon>asterids</taxon>
        <taxon>campanulids</taxon>
        <taxon>Asterales</taxon>
        <taxon>Asteraceae</taxon>
        <taxon>Cichorioideae</taxon>
        <taxon>Cichorieae</taxon>
        <taxon>Lactucinae</taxon>
        <taxon>Lactuca</taxon>
    </lineage>
</organism>
<evidence type="ECO:0000313" key="2">
    <source>
        <dbReference type="EMBL" id="CAI9302656.1"/>
    </source>
</evidence>
<sequence>MINNHLNKPQDGGDDFEEQKPKINEPKVNATSSSRGKEKIINDSEEDEPNEHELKRRKGHEAEIDEHNHIVKEVEEKARLACEAEDTLKAQKTIFPLFTLEHILKEAIENPNFYWIEPIGSFDLGKSSDPHLNFPINLKAFVFRNIDLIENDSLADKSADQALCLFYLKHMSPQYETWSSKKITTMKVHGPIETESFINACFKVAHEAVSSPHEFTFVYLLRRRLLIIWHNFILHSFVFIHLPV</sequence>
<gene>
    <name evidence="2" type="ORF">LSALG_LOCUS41135</name>
</gene>